<comment type="caution">
    <text evidence="7">Lacks conserved residue(s) required for the propagation of feature annotation.</text>
</comment>
<keyword evidence="2 7" id="KW-0808">Transferase</keyword>
<dbReference type="GO" id="GO:0004765">
    <property type="term" value="F:shikimate kinase activity"/>
    <property type="evidence" value="ECO:0007669"/>
    <property type="project" value="UniProtKB-UniRule"/>
</dbReference>
<reference evidence="8" key="2">
    <citation type="journal article" date="2021" name="PeerJ">
        <title>Extensive microbial diversity within the chicken gut microbiome revealed by metagenomics and culture.</title>
        <authorList>
            <person name="Gilroy R."/>
            <person name="Ravi A."/>
            <person name="Getino M."/>
            <person name="Pursley I."/>
            <person name="Horton D.L."/>
            <person name="Alikhan N.F."/>
            <person name="Baker D."/>
            <person name="Gharbi K."/>
            <person name="Hall N."/>
            <person name="Watson M."/>
            <person name="Adriaenssens E.M."/>
            <person name="Foster-Nyarko E."/>
            <person name="Jarju S."/>
            <person name="Secka A."/>
            <person name="Antonio M."/>
            <person name="Oren A."/>
            <person name="Chaudhuri R.R."/>
            <person name="La Ragione R."/>
            <person name="Hildebrand F."/>
            <person name="Pallen M.J."/>
        </authorList>
    </citation>
    <scope>NUCLEOTIDE SEQUENCE</scope>
    <source>
        <strain evidence="8">B1-8020</strain>
    </source>
</reference>
<keyword evidence="1 7" id="KW-0028">Amino-acid biosynthesis</keyword>
<evidence type="ECO:0000256" key="1">
    <source>
        <dbReference type="ARBA" id="ARBA00022605"/>
    </source>
</evidence>
<dbReference type="InterPro" id="IPR000623">
    <property type="entry name" value="Shikimate_kinase/TSH1"/>
</dbReference>
<feature type="binding site" evidence="7">
    <location>
        <position position="32"/>
    </location>
    <ligand>
        <name>substrate</name>
    </ligand>
</feature>
<dbReference type="InterPro" id="IPR027417">
    <property type="entry name" value="P-loop_NTPase"/>
</dbReference>
<evidence type="ECO:0000256" key="4">
    <source>
        <dbReference type="ARBA" id="ARBA00022777"/>
    </source>
</evidence>
<comment type="subcellular location">
    <subcellularLocation>
        <location evidence="7">Cytoplasm</location>
    </subcellularLocation>
</comment>
<evidence type="ECO:0000256" key="2">
    <source>
        <dbReference type="ARBA" id="ARBA00022679"/>
    </source>
</evidence>
<dbReference type="HAMAP" id="MF_00109">
    <property type="entry name" value="Shikimate_kinase"/>
    <property type="match status" value="1"/>
</dbReference>
<dbReference type="GO" id="GO:0005829">
    <property type="term" value="C:cytosol"/>
    <property type="evidence" value="ECO:0007669"/>
    <property type="project" value="TreeGrafter"/>
</dbReference>
<organism evidence="8 9">
    <name type="scientific">Candidatus Merdivivens pullicola</name>
    <dbReference type="NCBI Taxonomy" id="2840872"/>
    <lineage>
        <taxon>Bacteria</taxon>
        <taxon>Pseudomonadati</taxon>
        <taxon>Bacteroidota</taxon>
        <taxon>Bacteroidia</taxon>
        <taxon>Bacteroidales</taxon>
        <taxon>Muribaculaceae</taxon>
        <taxon>Muribaculaceae incertae sedis</taxon>
        <taxon>Candidatus Merdivivens</taxon>
    </lineage>
</organism>
<dbReference type="PANTHER" id="PTHR21087:SF16">
    <property type="entry name" value="SHIKIMATE KINASE 1, CHLOROPLASTIC"/>
    <property type="match status" value="1"/>
</dbReference>
<dbReference type="InterPro" id="IPR031322">
    <property type="entry name" value="Shikimate/glucono_kinase"/>
</dbReference>
<protein>
    <recommendedName>
        <fullName evidence="7">Shikimate kinase</fullName>
        <shortName evidence="7">SK</shortName>
        <ecNumber evidence="7">2.7.1.71</ecNumber>
    </recommendedName>
</protein>
<comment type="similarity">
    <text evidence="7">Belongs to the shikimate kinase family.</text>
</comment>
<evidence type="ECO:0000256" key="6">
    <source>
        <dbReference type="ARBA" id="ARBA00023141"/>
    </source>
</evidence>
<keyword evidence="4 7" id="KW-0418">Kinase</keyword>
<dbReference type="CDD" id="cd00464">
    <property type="entry name" value="SK"/>
    <property type="match status" value="1"/>
</dbReference>
<comment type="catalytic activity">
    <reaction evidence="7">
        <text>shikimate + ATP = 3-phosphoshikimate + ADP + H(+)</text>
        <dbReference type="Rhea" id="RHEA:13121"/>
        <dbReference type="ChEBI" id="CHEBI:15378"/>
        <dbReference type="ChEBI" id="CHEBI:30616"/>
        <dbReference type="ChEBI" id="CHEBI:36208"/>
        <dbReference type="ChEBI" id="CHEBI:145989"/>
        <dbReference type="ChEBI" id="CHEBI:456216"/>
        <dbReference type="EC" id="2.7.1.71"/>
    </reaction>
</comment>
<dbReference type="GO" id="GO:0008652">
    <property type="term" value="P:amino acid biosynthetic process"/>
    <property type="evidence" value="ECO:0007669"/>
    <property type="project" value="UniProtKB-KW"/>
</dbReference>
<comment type="cofactor">
    <cofactor evidence="7">
        <name>Mg(2+)</name>
        <dbReference type="ChEBI" id="CHEBI:18420"/>
    </cofactor>
    <text evidence="7">Binds 1 Mg(2+) ion per subunit.</text>
</comment>
<dbReference type="EC" id="2.7.1.71" evidence="7"/>
<evidence type="ECO:0000256" key="3">
    <source>
        <dbReference type="ARBA" id="ARBA00022741"/>
    </source>
</evidence>
<keyword evidence="3 7" id="KW-0547">Nucleotide-binding</keyword>
<keyword evidence="7" id="KW-0460">Magnesium</keyword>
<dbReference type="SUPFAM" id="SSF52540">
    <property type="entry name" value="P-loop containing nucleoside triphosphate hydrolases"/>
    <property type="match status" value="1"/>
</dbReference>
<dbReference type="PRINTS" id="PR01100">
    <property type="entry name" value="SHIKIMTKNASE"/>
</dbReference>
<comment type="function">
    <text evidence="7">Catalyzes the specific phosphorylation of the 3-hydroxyl group of shikimic acid using ATP as a cosubstrate.</text>
</comment>
<comment type="subunit">
    <text evidence="7">Monomer.</text>
</comment>
<feature type="binding site" evidence="7">
    <location>
        <begin position="10"/>
        <end position="15"/>
    </location>
    <ligand>
        <name>ATP</name>
        <dbReference type="ChEBI" id="CHEBI:30616"/>
    </ligand>
</feature>
<dbReference type="GO" id="GO:0005524">
    <property type="term" value="F:ATP binding"/>
    <property type="evidence" value="ECO:0007669"/>
    <property type="project" value="UniProtKB-UniRule"/>
</dbReference>
<feature type="binding site" evidence="7">
    <location>
        <position position="124"/>
    </location>
    <ligand>
        <name>ATP</name>
        <dbReference type="ChEBI" id="CHEBI:30616"/>
    </ligand>
</feature>
<evidence type="ECO:0000256" key="7">
    <source>
        <dbReference type="HAMAP-Rule" id="MF_00109"/>
    </source>
</evidence>
<evidence type="ECO:0000313" key="9">
    <source>
        <dbReference type="Proteomes" id="UP000823604"/>
    </source>
</evidence>
<feature type="binding site" evidence="7">
    <location>
        <position position="14"/>
    </location>
    <ligand>
        <name>Mg(2+)</name>
        <dbReference type="ChEBI" id="CHEBI:18420"/>
    </ligand>
</feature>
<feature type="binding site" evidence="7">
    <location>
        <position position="56"/>
    </location>
    <ligand>
        <name>substrate</name>
    </ligand>
</feature>
<gene>
    <name evidence="7" type="primary">aroK</name>
    <name evidence="8" type="ORF">IAB81_03825</name>
</gene>
<dbReference type="Pfam" id="PF01202">
    <property type="entry name" value="SKI"/>
    <property type="match status" value="1"/>
</dbReference>
<dbReference type="Gene3D" id="3.40.50.300">
    <property type="entry name" value="P-loop containing nucleotide triphosphate hydrolases"/>
    <property type="match status" value="1"/>
</dbReference>
<feature type="binding site" evidence="7">
    <location>
        <position position="84"/>
    </location>
    <ligand>
        <name>substrate</name>
    </ligand>
</feature>
<dbReference type="GO" id="GO:0009423">
    <property type="term" value="P:chorismate biosynthetic process"/>
    <property type="evidence" value="ECO:0007669"/>
    <property type="project" value="UniProtKB-UniRule"/>
</dbReference>
<dbReference type="AlphaFoldDB" id="A0A9D9IJJ4"/>
<comment type="caution">
    <text evidence="8">The sequence shown here is derived from an EMBL/GenBank/DDBJ whole genome shotgun (WGS) entry which is preliminary data.</text>
</comment>
<sequence length="170" mass="18933">MIFTLIGFMGCGKSSVGKSLADALGWDFADSDALIEKGEKMKIPEIFSSLSETGFRKLEYSYISDTVSKYRKEGMNHLIFALGGGAPVYRPTAELISRQTCTIYFKCPVEELIDNLKTDGIENRPLLKGGNLESKVKGLLSERETVYSECASMTVHPYSLTPEMLKNRLR</sequence>
<dbReference type="PANTHER" id="PTHR21087">
    <property type="entry name" value="SHIKIMATE KINASE"/>
    <property type="match status" value="1"/>
</dbReference>
<dbReference type="GO" id="GO:0009073">
    <property type="term" value="P:aromatic amino acid family biosynthetic process"/>
    <property type="evidence" value="ECO:0007669"/>
    <property type="project" value="UniProtKB-KW"/>
</dbReference>
<accession>A0A9D9IJJ4</accession>
<proteinExistence type="inferred from homology"/>
<keyword evidence="7" id="KW-0479">Metal-binding</keyword>
<feature type="binding site" evidence="7">
    <location>
        <position position="143"/>
    </location>
    <ligand>
        <name>substrate</name>
    </ligand>
</feature>
<keyword evidence="6 7" id="KW-0057">Aromatic amino acid biosynthesis</keyword>
<dbReference type="Proteomes" id="UP000823604">
    <property type="component" value="Unassembled WGS sequence"/>
</dbReference>
<reference evidence="8" key="1">
    <citation type="submission" date="2020-10" db="EMBL/GenBank/DDBJ databases">
        <authorList>
            <person name="Gilroy R."/>
        </authorList>
    </citation>
    <scope>NUCLEOTIDE SEQUENCE</scope>
    <source>
        <strain evidence="8">B1-8020</strain>
    </source>
</reference>
<keyword evidence="7" id="KW-0963">Cytoplasm</keyword>
<dbReference type="EMBL" id="JADIMA010000036">
    <property type="protein sequence ID" value="MBO8472736.1"/>
    <property type="molecule type" value="Genomic_DNA"/>
</dbReference>
<evidence type="ECO:0000256" key="5">
    <source>
        <dbReference type="ARBA" id="ARBA00022840"/>
    </source>
</evidence>
<comment type="pathway">
    <text evidence="7">Metabolic intermediate biosynthesis; chorismate biosynthesis; chorismate from D-erythrose 4-phosphate and phosphoenolpyruvate: step 5/7.</text>
</comment>
<dbReference type="GO" id="GO:0000287">
    <property type="term" value="F:magnesium ion binding"/>
    <property type="evidence" value="ECO:0007669"/>
    <property type="project" value="UniProtKB-UniRule"/>
</dbReference>
<keyword evidence="5 7" id="KW-0067">ATP-binding</keyword>
<name>A0A9D9IJJ4_9BACT</name>
<evidence type="ECO:0000313" key="8">
    <source>
        <dbReference type="EMBL" id="MBO8472736.1"/>
    </source>
</evidence>